<keyword evidence="9" id="KW-0333">Golgi apparatus</keyword>
<dbReference type="FunFam" id="1.25.40.470:FF:000002">
    <property type="entry name" value="Coatomer subunit alpha"/>
    <property type="match status" value="1"/>
</dbReference>
<dbReference type="GO" id="GO:0000139">
    <property type="term" value="C:Golgi membrane"/>
    <property type="evidence" value="ECO:0007669"/>
    <property type="project" value="UniProtKB-SubCell"/>
</dbReference>
<sequence>MTSNLVGQAIIAYLQKKGYPEIALHFVQDKCTRFDLAIECGAAALNQGNHKIVERAYQRTKNFFKLSFLYLVTGNRDKLSKIALTAQKRNDCMSCFHNALNFDDIEQRIVTLREFEHNWPKSTRALLANVEGDTIFKDNAIKGDRKLTNTDDWLESDAYADAEDADDIFDTEVAITGEAEEAWDLGGDDGLPEEELFPDEVAVVAPLAETAADSMEPGSSETEHRLRNSPLSSRPCSCRQLRHGDDIADTTSSCDSIRRASRLFLQGAANLLEVELPLRRNIKEMARQKVLPAQPWNVRKLSGNELHAAYKAIRELIVLCRKYRLGIAIELAR</sequence>
<keyword evidence="12" id="KW-1185">Reference proteome</keyword>
<keyword evidence="3" id="KW-0813">Transport</keyword>
<keyword evidence="6" id="KW-0677">Repeat</keyword>
<evidence type="ECO:0000256" key="3">
    <source>
        <dbReference type="ARBA" id="ARBA00022448"/>
    </source>
</evidence>
<accession>A0A177T6S5</accession>
<evidence type="ECO:0000256" key="1">
    <source>
        <dbReference type="ARBA" id="ARBA00004255"/>
    </source>
</evidence>
<organism evidence="11 12">
    <name type="scientific">Tilletia indica</name>
    <dbReference type="NCBI Taxonomy" id="43049"/>
    <lineage>
        <taxon>Eukaryota</taxon>
        <taxon>Fungi</taxon>
        <taxon>Dikarya</taxon>
        <taxon>Basidiomycota</taxon>
        <taxon>Ustilaginomycotina</taxon>
        <taxon>Exobasidiomycetes</taxon>
        <taxon>Tilletiales</taxon>
        <taxon>Tilletiaceae</taxon>
        <taxon>Tilletia</taxon>
    </lineage>
</organism>
<dbReference type="AlphaFoldDB" id="A0A177T6S5"/>
<keyword evidence="8" id="KW-0653">Protein transport</keyword>
<evidence type="ECO:0000256" key="9">
    <source>
        <dbReference type="ARBA" id="ARBA00023034"/>
    </source>
</evidence>
<dbReference type="GO" id="GO:0015031">
    <property type="term" value="P:protein transport"/>
    <property type="evidence" value="ECO:0007669"/>
    <property type="project" value="UniProtKB-KW"/>
</dbReference>
<dbReference type="Gene3D" id="1.25.40.470">
    <property type="match status" value="2"/>
</dbReference>
<evidence type="ECO:0000256" key="10">
    <source>
        <dbReference type="ARBA" id="ARBA00023136"/>
    </source>
</evidence>
<name>A0A177T6S5_9BASI</name>
<dbReference type="EMBL" id="LWDF02001556">
    <property type="protein sequence ID" value="KAE8238012.1"/>
    <property type="molecule type" value="Genomic_DNA"/>
</dbReference>
<keyword evidence="5" id="KW-0853">WD repeat</keyword>
<evidence type="ECO:0000256" key="6">
    <source>
        <dbReference type="ARBA" id="ARBA00022737"/>
    </source>
</evidence>
<evidence type="ECO:0000256" key="4">
    <source>
        <dbReference type="ARBA" id="ARBA00022490"/>
    </source>
</evidence>
<evidence type="ECO:0000313" key="12">
    <source>
        <dbReference type="Proteomes" id="UP000077521"/>
    </source>
</evidence>
<reference evidence="11" key="2">
    <citation type="journal article" date="2019" name="IMA Fungus">
        <title>Genome sequencing and comparison of five Tilletia species to identify candidate genes for the detection of regulated species infecting wheat.</title>
        <authorList>
            <person name="Nguyen H.D.T."/>
            <person name="Sultana T."/>
            <person name="Kesanakurti P."/>
            <person name="Hambleton S."/>
        </authorList>
    </citation>
    <scope>NUCLEOTIDE SEQUENCE</scope>
    <source>
        <strain evidence="11">DAOMC 236416</strain>
    </source>
</reference>
<dbReference type="Proteomes" id="UP000077521">
    <property type="component" value="Unassembled WGS sequence"/>
</dbReference>
<protein>
    <submittedName>
        <fullName evidence="11">Uncharacterized protein</fullName>
    </submittedName>
</protein>
<keyword evidence="10" id="KW-0472">Membrane</keyword>
<evidence type="ECO:0000313" key="11">
    <source>
        <dbReference type="EMBL" id="KAE8238012.1"/>
    </source>
</evidence>
<proteinExistence type="predicted"/>
<evidence type="ECO:0000256" key="8">
    <source>
        <dbReference type="ARBA" id="ARBA00022927"/>
    </source>
</evidence>
<evidence type="ECO:0000256" key="2">
    <source>
        <dbReference type="ARBA" id="ARBA00004496"/>
    </source>
</evidence>
<dbReference type="GO" id="GO:0016192">
    <property type="term" value="P:vesicle-mediated transport"/>
    <property type="evidence" value="ECO:0007669"/>
    <property type="project" value="UniProtKB-KW"/>
</dbReference>
<evidence type="ECO:0000256" key="5">
    <source>
        <dbReference type="ARBA" id="ARBA00022574"/>
    </source>
</evidence>
<gene>
    <name evidence="11" type="ORF">A4X13_0g8552</name>
</gene>
<keyword evidence="7" id="KW-0931">ER-Golgi transport</keyword>
<evidence type="ECO:0000256" key="7">
    <source>
        <dbReference type="ARBA" id="ARBA00022892"/>
    </source>
</evidence>
<keyword evidence="4" id="KW-0963">Cytoplasm</keyword>
<reference evidence="11" key="1">
    <citation type="submission" date="2016-04" db="EMBL/GenBank/DDBJ databases">
        <authorList>
            <person name="Nguyen H.D."/>
            <person name="Samba Siva P."/>
            <person name="Cullis J."/>
            <person name="Levesque C.A."/>
            <person name="Hambleton S."/>
        </authorList>
    </citation>
    <scope>NUCLEOTIDE SEQUENCE</scope>
    <source>
        <strain evidence="11">DAOMC 236416</strain>
    </source>
</reference>
<comment type="subcellular location">
    <subcellularLocation>
        <location evidence="2">Cytoplasm</location>
    </subcellularLocation>
    <subcellularLocation>
        <location evidence="1">Golgi apparatus membrane</location>
        <topology evidence="1">Peripheral membrane protein</topology>
        <orientation evidence="1">Cytoplasmic side</orientation>
    </subcellularLocation>
</comment>
<comment type="caution">
    <text evidence="11">The sequence shown here is derived from an EMBL/GenBank/DDBJ whole genome shotgun (WGS) entry which is preliminary data.</text>
</comment>